<dbReference type="InterPro" id="IPR011055">
    <property type="entry name" value="Dup_hybrid_motif"/>
</dbReference>
<proteinExistence type="predicted"/>
<dbReference type="Proteomes" id="UP000279600">
    <property type="component" value="Chromosome"/>
</dbReference>
<dbReference type="PANTHER" id="PTHR21666:SF289">
    <property type="entry name" value="L-ALA--D-GLU ENDOPEPTIDASE"/>
    <property type="match status" value="1"/>
</dbReference>
<keyword evidence="6" id="KW-1185">Reference proteome</keyword>
<dbReference type="Gene3D" id="2.70.70.10">
    <property type="entry name" value="Glucose Permease (Domain IIA)"/>
    <property type="match status" value="1"/>
</dbReference>
<keyword evidence="2" id="KW-0175">Coiled coil</keyword>
<dbReference type="OrthoDB" id="9815884at2"/>
<gene>
    <name evidence="5" type="ORF">EJ995_02905</name>
</gene>
<feature type="signal peptide" evidence="3">
    <location>
        <begin position="1"/>
        <end position="20"/>
    </location>
</feature>
<accession>A0A3S9MVS4</accession>
<feature type="coiled-coil region" evidence="2">
    <location>
        <begin position="17"/>
        <end position="51"/>
    </location>
</feature>
<dbReference type="SUPFAM" id="SSF51261">
    <property type="entry name" value="Duplicated hybrid motif"/>
    <property type="match status" value="1"/>
</dbReference>
<dbReference type="RefSeq" id="WP_126445441.1">
    <property type="nucleotide sequence ID" value="NZ_CP034549.1"/>
</dbReference>
<dbReference type="InterPro" id="IPR050570">
    <property type="entry name" value="Cell_wall_metabolism_enzyme"/>
</dbReference>
<organism evidence="5 6">
    <name type="scientific">Nonlabens ponticola</name>
    <dbReference type="NCBI Taxonomy" id="2496866"/>
    <lineage>
        <taxon>Bacteria</taxon>
        <taxon>Pseudomonadati</taxon>
        <taxon>Bacteroidota</taxon>
        <taxon>Flavobacteriia</taxon>
        <taxon>Flavobacteriales</taxon>
        <taxon>Flavobacteriaceae</taxon>
        <taxon>Nonlabens</taxon>
    </lineage>
</organism>
<dbReference type="PANTHER" id="PTHR21666">
    <property type="entry name" value="PEPTIDASE-RELATED"/>
    <property type="match status" value="1"/>
</dbReference>
<feature type="coiled-coil region" evidence="2">
    <location>
        <begin position="87"/>
        <end position="114"/>
    </location>
</feature>
<feature type="chain" id="PRO_5019264079" evidence="3">
    <location>
        <begin position="21"/>
        <end position="401"/>
    </location>
</feature>
<dbReference type="EMBL" id="CP034549">
    <property type="protein sequence ID" value="AZQ43234.1"/>
    <property type="molecule type" value="Genomic_DNA"/>
</dbReference>
<evidence type="ECO:0000313" key="6">
    <source>
        <dbReference type="Proteomes" id="UP000279600"/>
    </source>
</evidence>
<feature type="domain" description="M23ase beta-sheet core" evidence="4">
    <location>
        <begin position="303"/>
        <end position="394"/>
    </location>
</feature>
<evidence type="ECO:0000256" key="2">
    <source>
        <dbReference type="SAM" id="Coils"/>
    </source>
</evidence>
<dbReference type="CDD" id="cd12797">
    <property type="entry name" value="M23_peptidase"/>
    <property type="match status" value="1"/>
</dbReference>
<evidence type="ECO:0000259" key="4">
    <source>
        <dbReference type="Pfam" id="PF01551"/>
    </source>
</evidence>
<dbReference type="Pfam" id="PF01551">
    <property type="entry name" value="Peptidase_M23"/>
    <property type="match status" value="1"/>
</dbReference>
<evidence type="ECO:0000256" key="3">
    <source>
        <dbReference type="SAM" id="SignalP"/>
    </source>
</evidence>
<dbReference type="InterPro" id="IPR016047">
    <property type="entry name" value="M23ase_b-sheet_dom"/>
</dbReference>
<name>A0A3S9MVS4_9FLAO</name>
<dbReference type="Gene3D" id="6.10.250.3150">
    <property type="match status" value="1"/>
</dbReference>
<dbReference type="KEGG" id="noj:EJ995_02905"/>
<evidence type="ECO:0000256" key="1">
    <source>
        <dbReference type="ARBA" id="ARBA00022729"/>
    </source>
</evidence>
<dbReference type="AlphaFoldDB" id="A0A3S9MVS4"/>
<evidence type="ECO:0000313" key="5">
    <source>
        <dbReference type="EMBL" id="AZQ43234.1"/>
    </source>
</evidence>
<keyword evidence="1 3" id="KW-0732">Signal</keyword>
<sequence>MRTAVILLLFLFGTSSIAFSQSEKAKLERQRAAIQAQINQYDKLLRAARSEGESVLTRLEAIDARIKKTQQIINITNKQANIITRDIATNKTQVEKLEAEIKVLKKDYADMIVKAYKSKNDQSRLMFLLSSEDFLQAYKRVQYLQAYADYRKKQADEITEKSNLLVQKNQQLEIEQQQKLEILAENQRRRNELKKDKQTQVVLLEEVKQNQKRYAADIREKARERSRIDSQIRKLIEADIAASNKGKVGATKGKFFLTPEAKALANNFTSNRGKLPWPVAEGVITRRFGNQPHPVIPGIQIPSNGLRIQAPIGTKARAVFKGEVWRVQRAKNGILSVHVKHGNYISIYSNLKTVNVQKGDKVNTLDTIGEIFTDRSGVAELQFTMFEDNKVLDPARWILRG</sequence>
<protein>
    <submittedName>
        <fullName evidence="5">Peptidase M23</fullName>
    </submittedName>
</protein>
<dbReference type="GO" id="GO:0004222">
    <property type="term" value="F:metalloendopeptidase activity"/>
    <property type="evidence" value="ECO:0007669"/>
    <property type="project" value="TreeGrafter"/>
</dbReference>
<reference evidence="5 6" key="1">
    <citation type="submission" date="2018-12" db="EMBL/GenBank/DDBJ databases">
        <title>Complete genome of Nonlabens sp. MJ115.</title>
        <authorList>
            <person name="Choi H.S."/>
            <person name="Jung J."/>
        </authorList>
    </citation>
    <scope>NUCLEOTIDE SEQUENCE [LARGE SCALE GENOMIC DNA]</scope>
    <source>
        <strain evidence="5 6">MJ115</strain>
    </source>
</reference>